<keyword evidence="2" id="KW-1185">Reference proteome</keyword>
<evidence type="ECO:0000313" key="2">
    <source>
        <dbReference type="Proteomes" id="UP000015106"/>
    </source>
</evidence>
<dbReference type="EnsemblPlants" id="TuG1812G0200004465.01.T01">
    <property type="protein sequence ID" value="TuG1812G0200004465.01.T01"/>
    <property type="gene ID" value="TuG1812G0200004465.01"/>
</dbReference>
<protein>
    <submittedName>
        <fullName evidence="1">Uncharacterized protein</fullName>
    </submittedName>
</protein>
<dbReference type="Gramene" id="TuG1812G0200004465.01.T01">
    <property type="protein sequence ID" value="TuG1812G0200004465.01.T01"/>
    <property type="gene ID" value="TuG1812G0200004465.01"/>
</dbReference>
<name>A0A8R7PIK0_TRIUA</name>
<dbReference type="AlphaFoldDB" id="A0A8R7PIK0"/>
<organism evidence="1 2">
    <name type="scientific">Triticum urartu</name>
    <name type="common">Red wild einkorn</name>
    <name type="synonym">Crithodium urartu</name>
    <dbReference type="NCBI Taxonomy" id="4572"/>
    <lineage>
        <taxon>Eukaryota</taxon>
        <taxon>Viridiplantae</taxon>
        <taxon>Streptophyta</taxon>
        <taxon>Embryophyta</taxon>
        <taxon>Tracheophyta</taxon>
        <taxon>Spermatophyta</taxon>
        <taxon>Magnoliopsida</taxon>
        <taxon>Liliopsida</taxon>
        <taxon>Poales</taxon>
        <taxon>Poaceae</taxon>
        <taxon>BOP clade</taxon>
        <taxon>Pooideae</taxon>
        <taxon>Triticodae</taxon>
        <taxon>Triticeae</taxon>
        <taxon>Triticinae</taxon>
        <taxon>Triticum</taxon>
    </lineage>
</organism>
<reference evidence="1" key="3">
    <citation type="submission" date="2022-06" db="UniProtKB">
        <authorList>
            <consortium name="EnsemblPlants"/>
        </authorList>
    </citation>
    <scope>IDENTIFICATION</scope>
</reference>
<evidence type="ECO:0000313" key="1">
    <source>
        <dbReference type="EnsemblPlants" id="TuG1812G0200004465.01.T01"/>
    </source>
</evidence>
<proteinExistence type="predicted"/>
<accession>A0A8R7PIK0</accession>
<reference evidence="1" key="2">
    <citation type="submission" date="2018-03" db="EMBL/GenBank/DDBJ databases">
        <title>The Triticum urartu genome reveals the dynamic nature of wheat genome evolution.</title>
        <authorList>
            <person name="Ling H."/>
            <person name="Ma B."/>
            <person name="Shi X."/>
            <person name="Liu H."/>
            <person name="Dong L."/>
            <person name="Sun H."/>
            <person name="Cao Y."/>
            <person name="Gao Q."/>
            <person name="Zheng S."/>
            <person name="Li Y."/>
            <person name="Yu Y."/>
            <person name="Du H."/>
            <person name="Qi M."/>
            <person name="Li Y."/>
            <person name="Yu H."/>
            <person name="Cui Y."/>
            <person name="Wang N."/>
            <person name="Chen C."/>
            <person name="Wu H."/>
            <person name="Zhao Y."/>
            <person name="Zhang J."/>
            <person name="Li Y."/>
            <person name="Zhou W."/>
            <person name="Zhang B."/>
            <person name="Hu W."/>
            <person name="Eijk M."/>
            <person name="Tang J."/>
            <person name="Witsenboer H."/>
            <person name="Zhao S."/>
            <person name="Li Z."/>
            <person name="Zhang A."/>
            <person name="Wang D."/>
            <person name="Liang C."/>
        </authorList>
    </citation>
    <scope>NUCLEOTIDE SEQUENCE [LARGE SCALE GENOMIC DNA]</scope>
    <source>
        <strain evidence="1">cv. G1812</strain>
    </source>
</reference>
<dbReference type="Proteomes" id="UP000015106">
    <property type="component" value="Chromosome 2"/>
</dbReference>
<reference evidence="2" key="1">
    <citation type="journal article" date="2013" name="Nature">
        <title>Draft genome of the wheat A-genome progenitor Triticum urartu.</title>
        <authorList>
            <person name="Ling H.Q."/>
            <person name="Zhao S."/>
            <person name="Liu D."/>
            <person name="Wang J."/>
            <person name="Sun H."/>
            <person name="Zhang C."/>
            <person name="Fan H."/>
            <person name="Li D."/>
            <person name="Dong L."/>
            <person name="Tao Y."/>
            <person name="Gao C."/>
            <person name="Wu H."/>
            <person name="Li Y."/>
            <person name="Cui Y."/>
            <person name="Guo X."/>
            <person name="Zheng S."/>
            <person name="Wang B."/>
            <person name="Yu K."/>
            <person name="Liang Q."/>
            <person name="Yang W."/>
            <person name="Lou X."/>
            <person name="Chen J."/>
            <person name="Feng M."/>
            <person name="Jian J."/>
            <person name="Zhang X."/>
            <person name="Luo G."/>
            <person name="Jiang Y."/>
            <person name="Liu J."/>
            <person name="Wang Z."/>
            <person name="Sha Y."/>
            <person name="Zhang B."/>
            <person name="Wu H."/>
            <person name="Tang D."/>
            <person name="Shen Q."/>
            <person name="Xue P."/>
            <person name="Zou S."/>
            <person name="Wang X."/>
            <person name="Liu X."/>
            <person name="Wang F."/>
            <person name="Yang Y."/>
            <person name="An X."/>
            <person name="Dong Z."/>
            <person name="Zhang K."/>
            <person name="Zhang X."/>
            <person name="Luo M.C."/>
            <person name="Dvorak J."/>
            <person name="Tong Y."/>
            <person name="Wang J."/>
            <person name="Yang H."/>
            <person name="Li Z."/>
            <person name="Wang D."/>
            <person name="Zhang A."/>
            <person name="Wang J."/>
        </authorList>
    </citation>
    <scope>NUCLEOTIDE SEQUENCE</scope>
    <source>
        <strain evidence="2">cv. G1812</strain>
    </source>
</reference>
<sequence length="120" mass="13375">MLDDVSLSPALINGCLPLCFPILQLPCIYASSLTFFNPATKHPSTIQHGALLGVVHTGLCSIDSGRSWRLDVAFFYFRNSQLISPMVSRAGNYFRCTARPYLLPSIFCIVYDCLDYVFLS</sequence>